<dbReference type="FunFam" id="3.30.1360.10:FF:000007">
    <property type="entry name" value="DNA-directed RNA polymerase II subunit RPB11-like protein"/>
    <property type="match status" value="1"/>
</dbReference>
<dbReference type="PANTHER" id="PTHR13946">
    <property type="entry name" value="DNA-DIRECTED RNA POLYMERASE I,II,III"/>
    <property type="match status" value="1"/>
</dbReference>
<evidence type="ECO:0000313" key="3">
    <source>
        <dbReference type="Proteomes" id="UP000886885"/>
    </source>
</evidence>
<dbReference type="GO" id="GO:0005665">
    <property type="term" value="C:RNA polymerase II, core complex"/>
    <property type="evidence" value="ECO:0007669"/>
    <property type="project" value="InterPro"/>
</dbReference>
<dbReference type="AlphaFoldDB" id="A0A8X7Z575"/>
<comment type="caution">
    <text evidence="2">The sequence shown here is derived from an EMBL/GenBank/DDBJ whole genome shotgun (WGS) entry which is preliminary data.</text>
</comment>
<evidence type="ECO:0000259" key="1">
    <source>
        <dbReference type="Pfam" id="PF13656"/>
    </source>
</evidence>
<dbReference type="GO" id="GO:0003899">
    <property type="term" value="F:DNA-directed RNA polymerase activity"/>
    <property type="evidence" value="ECO:0007669"/>
    <property type="project" value="InterPro"/>
</dbReference>
<evidence type="ECO:0000313" key="2">
    <source>
        <dbReference type="EMBL" id="KAG6761162.1"/>
    </source>
</evidence>
<dbReference type="PROSITE" id="PS01154">
    <property type="entry name" value="RNA_POL_L_13KD"/>
    <property type="match status" value="1"/>
</dbReference>
<accession>A0A8X7Z575</accession>
<dbReference type="OrthoDB" id="10248581at2759"/>
<dbReference type="Proteomes" id="UP000886885">
    <property type="component" value="Chromosome 9D"/>
</dbReference>
<dbReference type="InterPro" id="IPR037685">
    <property type="entry name" value="RBP11"/>
</dbReference>
<dbReference type="HAMAP" id="MF_00261">
    <property type="entry name" value="RNApol_arch_Rpo11"/>
    <property type="match status" value="1"/>
</dbReference>
<dbReference type="EMBL" id="JAAWWB010000018">
    <property type="protein sequence ID" value="KAG6761162.1"/>
    <property type="molecule type" value="Genomic_DNA"/>
</dbReference>
<sequence>MNAPDRYERFVVPEGTKKVSYERDTKIINAASFTVEREDHTIGNILRMQLHRDDNVLFAGYKLPHPLKYKIIVRVSNAKLSVSVFSIHTTSQSSPMQAYNQAINDLDKELDHLKNAFEKPALLCDSVWYEIPNDQSIIDWVGRESAFDTSWESEVRLLSISTLLFKNKKEEKCQVVIMALLIAYPKAGVE</sequence>
<feature type="domain" description="DNA-directed RNA polymerase RBP11-like dimerisation" evidence="1">
    <location>
        <begin position="31"/>
        <end position="115"/>
    </location>
</feature>
<reference evidence="2" key="1">
    <citation type="journal article" date="2020" name="bioRxiv">
        <title>Hybrid origin of Populus tomentosa Carr. identified through genome sequencing and phylogenomic analysis.</title>
        <authorList>
            <person name="An X."/>
            <person name="Gao K."/>
            <person name="Chen Z."/>
            <person name="Li J."/>
            <person name="Yang X."/>
            <person name="Yang X."/>
            <person name="Zhou J."/>
            <person name="Guo T."/>
            <person name="Zhao T."/>
            <person name="Huang S."/>
            <person name="Miao D."/>
            <person name="Khan W.U."/>
            <person name="Rao P."/>
            <person name="Ye M."/>
            <person name="Lei B."/>
            <person name="Liao W."/>
            <person name="Wang J."/>
            <person name="Ji L."/>
            <person name="Li Y."/>
            <person name="Guo B."/>
            <person name="Mustafa N.S."/>
            <person name="Li S."/>
            <person name="Yun Q."/>
            <person name="Keller S.R."/>
            <person name="Mao J."/>
            <person name="Zhang R."/>
            <person name="Strauss S.H."/>
        </authorList>
    </citation>
    <scope>NUCLEOTIDE SEQUENCE</scope>
    <source>
        <strain evidence="2">GM15</strain>
        <tissue evidence="2">Leaf</tissue>
    </source>
</reference>
<keyword evidence="3" id="KW-1185">Reference proteome</keyword>
<dbReference type="PANTHER" id="PTHR13946:SF16">
    <property type="entry name" value="DNA-DIRECTED RNA POLYMERASE II SUBUNIT RPB11"/>
    <property type="match status" value="1"/>
</dbReference>
<dbReference type="InterPro" id="IPR022905">
    <property type="entry name" value="Rpo11-like"/>
</dbReference>
<dbReference type="GO" id="GO:0006366">
    <property type="term" value="P:transcription by RNA polymerase II"/>
    <property type="evidence" value="ECO:0007669"/>
    <property type="project" value="InterPro"/>
</dbReference>
<protein>
    <recommendedName>
        <fullName evidence="1">DNA-directed RNA polymerase RBP11-like dimerisation domain-containing protein</fullName>
    </recommendedName>
</protein>
<dbReference type="CDD" id="cd06926">
    <property type="entry name" value="RNAP_II_RPB11"/>
    <property type="match status" value="1"/>
</dbReference>
<dbReference type="InterPro" id="IPR008193">
    <property type="entry name" value="RNA_pol_Rpb11_13-16kDa_CS"/>
</dbReference>
<proteinExistence type="inferred from homology"/>
<organism evidence="2 3">
    <name type="scientific">Populus tomentosa</name>
    <name type="common">Chinese white poplar</name>
    <dbReference type="NCBI Taxonomy" id="118781"/>
    <lineage>
        <taxon>Eukaryota</taxon>
        <taxon>Viridiplantae</taxon>
        <taxon>Streptophyta</taxon>
        <taxon>Embryophyta</taxon>
        <taxon>Tracheophyta</taxon>
        <taxon>Spermatophyta</taxon>
        <taxon>Magnoliopsida</taxon>
        <taxon>eudicotyledons</taxon>
        <taxon>Gunneridae</taxon>
        <taxon>Pentapetalae</taxon>
        <taxon>rosids</taxon>
        <taxon>fabids</taxon>
        <taxon>Malpighiales</taxon>
        <taxon>Salicaceae</taxon>
        <taxon>Saliceae</taxon>
        <taxon>Populus</taxon>
    </lineage>
</organism>
<gene>
    <name evidence="2" type="ORF">POTOM_034358</name>
</gene>
<dbReference type="GO" id="GO:0046983">
    <property type="term" value="F:protein dimerization activity"/>
    <property type="evidence" value="ECO:0007669"/>
    <property type="project" value="InterPro"/>
</dbReference>
<dbReference type="InterPro" id="IPR009025">
    <property type="entry name" value="RBP11-like_dimer"/>
</dbReference>
<dbReference type="GO" id="GO:0003677">
    <property type="term" value="F:DNA binding"/>
    <property type="evidence" value="ECO:0007669"/>
    <property type="project" value="InterPro"/>
</dbReference>
<dbReference type="Pfam" id="PF13656">
    <property type="entry name" value="RNA_pol_L_2"/>
    <property type="match status" value="1"/>
</dbReference>
<name>A0A8X7Z575_POPTO</name>